<evidence type="ECO:0000313" key="2">
    <source>
        <dbReference type="Proteomes" id="UP000048908"/>
    </source>
</evidence>
<dbReference type="SUPFAM" id="SSF52833">
    <property type="entry name" value="Thioredoxin-like"/>
    <property type="match status" value="1"/>
</dbReference>
<dbReference type="AlphaFoldDB" id="A0A0M6XQ26"/>
<gene>
    <name evidence="1" type="ORF">JAN5088_01024</name>
</gene>
<sequence length="142" mass="15027">MRAAGNLAVSSGIAMPPVVLTATDGCRVDVSRIDGLNVLLFLPDAADAMVAIWRDGYVARRKAGLDRVVGIAASPVADLQDMRRRLGLPFHLLSDEAGLLRHALGIPKSPMTLILRDGRIAGGHASCADALRHLPEEICNVA</sequence>
<accession>A0A0M6XQ26</accession>
<dbReference type="Gene3D" id="3.40.30.10">
    <property type="entry name" value="Glutaredoxin"/>
    <property type="match status" value="1"/>
</dbReference>
<dbReference type="Proteomes" id="UP000048908">
    <property type="component" value="Unassembled WGS sequence"/>
</dbReference>
<name>A0A0M6XQ26_9RHOB</name>
<protein>
    <submittedName>
        <fullName evidence="1">Uncharacterized protein</fullName>
    </submittedName>
</protein>
<proteinExistence type="predicted"/>
<dbReference type="STRING" id="282197.SAMN04488517_105179"/>
<dbReference type="InterPro" id="IPR036249">
    <property type="entry name" value="Thioredoxin-like_sf"/>
</dbReference>
<dbReference type="EMBL" id="CXPG01000013">
    <property type="protein sequence ID" value="CTQ32261.1"/>
    <property type="molecule type" value="Genomic_DNA"/>
</dbReference>
<organism evidence="1 2">
    <name type="scientific">Jannaschia rubra</name>
    <dbReference type="NCBI Taxonomy" id="282197"/>
    <lineage>
        <taxon>Bacteria</taxon>
        <taxon>Pseudomonadati</taxon>
        <taxon>Pseudomonadota</taxon>
        <taxon>Alphaproteobacteria</taxon>
        <taxon>Rhodobacterales</taxon>
        <taxon>Roseobacteraceae</taxon>
        <taxon>Jannaschia</taxon>
    </lineage>
</organism>
<keyword evidence="2" id="KW-1185">Reference proteome</keyword>
<reference evidence="1 2" key="1">
    <citation type="submission" date="2015-07" db="EMBL/GenBank/DDBJ databases">
        <authorList>
            <person name="Noorani M."/>
        </authorList>
    </citation>
    <scope>NUCLEOTIDE SEQUENCE [LARGE SCALE GENOMIC DNA]</scope>
    <source>
        <strain evidence="1 2">CECT 5088</strain>
    </source>
</reference>
<evidence type="ECO:0000313" key="1">
    <source>
        <dbReference type="EMBL" id="CTQ32261.1"/>
    </source>
</evidence>